<evidence type="ECO:0000313" key="4">
    <source>
        <dbReference type="EMBL" id="VTZ65224.1"/>
    </source>
</evidence>
<dbReference type="Pfam" id="PF13561">
    <property type="entry name" value="adh_short_C2"/>
    <property type="match status" value="1"/>
</dbReference>
<dbReference type="InterPro" id="IPR020904">
    <property type="entry name" value="Sc_DH/Rdtase_CS"/>
</dbReference>
<dbReference type="PROSITE" id="PS00061">
    <property type="entry name" value="ADH_SHORT"/>
    <property type="match status" value="1"/>
</dbReference>
<dbReference type="Gene3D" id="3.40.50.720">
    <property type="entry name" value="NAD(P)-binding Rossmann-like Domain"/>
    <property type="match status" value="1"/>
</dbReference>
<comment type="similarity">
    <text evidence="1">Belongs to the short-chain dehydrogenases/reductases (SDR) family.</text>
</comment>
<dbReference type="PANTHER" id="PTHR42760:SF133">
    <property type="entry name" value="3-OXOACYL-[ACYL-CARRIER-PROTEIN] REDUCTASE"/>
    <property type="match status" value="1"/>
</dbReference>
<proteinExistence type="inferred from homology"/>
<dbReference type="PRINTS" id="PR00080">
    <property type="entry name" value="SDRFAMILY"/>
</dbReference>
<gene>
    <name evidence="4" type="ORF">EMEDMD4_790248</name>
</gene>
<feature type="transmembrane region" description="Helical" evidence="3">
    <location>
        <begin position="144"/>
        <end position="162"/>
    </location>
</feature>
<dbReference type="RefSeq" id="WP_180162174.1">
    <property type="nucleotide sequence ID" value="NZ_CABFNB010000149.1"/>
</dbReference>
<keyword evidence="3" id="KW-0472">Membrane</keyword>
<organism evidence="4">
    <name type="scientific">Sinorhizobium medicae</name>
    <dbReference type="NCBI Taxonomy" id="110321"/>
    <lineage>
        <taxon>Bacteria</taxon>
        <taxon>Pseudomonadati</taxon>
        <taxon>Pseudomonadota</taxon>
        <taxon>Alphaproteobacteria</taxon>
        <taxon>Hyphomicrobiales</taxon>
        <taxon>Rhizobiaceae</taxon>
        <taxon>Sinorhizobium/Ensifer group</taxon>
        <taxon>Sinorhizobium</taxon>
    </lineage>
</organism>
<accession>A0A508X8D4</accession>
<evidence type="ECO:0000256" key="2">
    <source>
        <dbReference type="ARBA" id="ARBA00023002"/>
    </source>
</evidence>
<dbReference type="AlphaFoldDB" id="A0A508X8D4"/>
<keyword evidence="2" id="KW-0560">Oxidoreductase</keyword>
<dbReference type="GO" id="GO:0016616">
    <property type="term" value="F:oxidoreductase activity, acting on the CH-OH group of donors, NAD or NADP as acceptor"/>
    <property type="evidence" value="ECO:0007669"/>
    <property type="project" value="TreeGrafter"/>
</dbReference>
<dbReference type="PRINTS" id="PR00081">
    <property type="entry name" value="GDHRDH"/>
</dbReference>
<dbReference type="GO" id="GO:0006633">
    <property type="term" value="P:fatty acid biosynthetic process"/>
    <property type="evidence" value="ECO:0007669"/>
    <property type="project" value="TreeGrafter"/>
</dbReference>
<keyword evidence="3" id="KW-0812">Transmembrane</keyword>
<name>A0A508X8D4_9HYPH</name>
<evidence type="ECO:0000256" key="3">
    <source>
        <dbReference type="SAM" id="Phobius"/>
    </source>
</evidence>
<dbReference type="InterPro" id="IPR036291">
    <property type="entry name" value="NAD(P)-bd_dom_sf"/>
</dbReference>
<dbReference type="InterPro" id="IPR002347">
    <property type="entry name" value="SDR_fam"/>
</dbReference>
<evidence type="ECO:0000256" key="1">
    <source>
        <dbReference type="ARBA" id="ARBA00006484"/>
    </source>
</evidence>
<dbReference type="NCBIfam" id="NF005559">
    <property type="entry name" value="PRK07231.1"/>
    <property type="match status" value="1"/>
</dbReference>
<dbReference type="GO" id="GO:0048038">
    <property type="term" value="F:quinone binding"/>
    <property type="evidence" value="ECO:0007669"/>
    <property type="project" value="TreeGrafter"/>
</dbReference>
<protein>
    <submittedName>
        <fullName evidence="4">Short-chain dehydrogenase/reductase SDR</fullName>
    </submittedName>
</protein>
<dbReference type="EMBL" id="CABFNB010000149">
    <property type="protein sequence ID" value="VTZ65224.1"/>
    <property type="molecule type" value="Genomic_DNA"/>
</dbReference>
<keyword evidence="3" id="KW-1133">Transmembrane helix</keyword>
<dbReference type="PANTHER" id="PTHR42760">
    <property type="entry name" value="SHORT-CHAIN DEHYDROGENASES/REDUCTASES FAMILY MEMBER"/>
    <property type="match status" value="1"/>
</dbReference>
<dbReference type="SUPFAM" id="SSF51735">
    <property type="entry name" value="NAD(P)-binding Rossmann-fold domains"/>
    <property type="match status" value="1"/>
</dbReference>
<dbReference type="Proteomes" id="UP000507954">
    <property type="component" value="Unassembled WGS sequence"/>
</dbReference>
<dbReference type="FunFam" id="3.40.50.720:FF:000084">
    <property type="entry name" value="Short-chain dehydrogenase reductase"/>
    <property type="match status" value="1"/>
</dbReference>
<sequence>MSKSNILDGKVVIVTGASSGIGRAIAIRAADHGAKAVIVSDVIEAPREGGEPTASEIRKLGTQSVFVKADVSRRADNNALVAAAEDFGGVDVMVANAGITLKTDGAEVPEDDYRRLMSVNLDGPLFGAQAAACQMKALNKRGSIVLMASMGGISGAGITVAYSTSKGGVVLMAKSLADALGPDGIRVNAVAPGTIDTELLRTSPGIAQASEGFRQRTPLRRLGKPSEVGDAVAFLGSDLSSYVSGTALLVDGGLLSVI</sequence>
<reference evidence="4" key="1">
    <citation type="submission" date="2019-06" db="EMBL/GenBank/DDBJ databases">
        <authorList>
            <person name="Le Quere A."/>
            <person name="Colella S."/>
        </authorList>
    </citation>
    <scope>NUCLEOTIDE SEQUENCE</scope>
    <source>
        <strain evidence="4">EmedicaeMD41</strain>
    </source>
</reference>